<evidence type="ECO:0000259" key="1">
    <source>
        <dbReference type="Pfam" id="PF08326"/>
    </source>
</evidence>
<evidence type="ECO:0000313" key="3">
    <source>
        <dbReference type="Proteomes" id="UP001153678"/>
    </source>
</evidence>
<dbReference type="SUPFAM" id="SSF52096">
    <property type="entry name" value="ClpP/crotonase"/>
    <property type="match status" value="1"/>
</dbReference>
<dbReference type="GO" id="GO:0006633">
    <property type="term" value="P:fatty acid biosynthetic process"/>
    <property type="evidence" value="ECO:0007669"/>
    <property type="project" value="InterPro"/>
</dbReference>
<dbReference type="Pfam" id="PF08326">
    <property type="entry name" value="ACC_central"/>
    <property type="match status" value="1"/>
</dbReference>
<feature type="domain" description="Acetyl-CoA carboxylase central" evidence="1">
    <location>
        <begin position="44"/>
        <end position="98"/>
    </location>
</feature>
<keyword evidence="3" id="KW-1185">Reference proteome</keyword>
<dbReference type="AlphaFoldDB" id="A0A9W4T2Z2"/>
<organism evidence="2 3">
    <name type="scientific">Funneliformis geosporum</name>
    <dbReference type="NCBI Taxonomy" id="1117311"/>
    <lineage>
        <taxon>Eukaryota</taxon>
        <taxon>Fungi</taxon>
        <taxon>Fungi incertae sedis</taxon>
        <taxon>Mucoromycota</taxon>
        <taxon>Glomeromycotina</taxon>
        <taxon>Glomeromycetes</taxon>
        <taxon>Glomerales</taxon>
        <taxon>Glomeraceae</taxon>
        <taxon>Funneliformis</taxon>
    </lineage>
</organism>
<dbReference type="InterPro" id="IPR049076">
    <property type="entry name" value="ACCA"/>
</dbReference>
<gene>
    <name evidence="2" type="ORF">FWILDA_LOCUS14624</name>
</gene>
<name>A0A9W4T2Z2_9GLOM</name>
<dbReference type="GO" id="GO:0005739">
    <property type="term" value="C:mitochondrion"/>
    <property type="evidence" value="ECO:0007669"/>
    <property type="project" value="TreeGrafter"/>
</dbReference>
<dbReference type="Proteomes" id="UP001153678">
    <property type="component" value="Unassembled WGS sequence"/>
</dbReference>
<feature type="non-terminal residue" evidence="2">
    <location>
        <position position="152"/>
    </location>
</feature>
<accession>A0A9W4T2Z2</accession>
<reference evidence="2" key="1">
    <citation type="submission" date="2022-08" db="EMBL/GenBank/DDBJ databases">
        <authorList>
            <person name="Kallberg Y."/>
            <person name="Tangrot J."/>
            <person name="Rosling A."/>
        </authorList>
    </citation>
    <scope>NUCLEOTIDE SEQUENCE</scope>
    <source>
        <strain evidence="2">Wild A</strain>
    </source>
</reference>
<dbReference type="GO" id="GO:0003989">
    <property type="term" value="F:acetyl-CoA carboxylase activity"/>
    <property type="evidence" value="ECO:0007669"/>
    <property type="project" value="InterPro"/>
</dbReference>
<sequence>MSLQVLYSILNHPNQLQNSMRMADYLISESDRLLNEILNSLKINQNKLRKLFKGFIDRHSKRLWRLYLTRAEVCFKAEDLTLETSYLLRVIINNVSGELHNSNWVVMDPTINDDMMEMYADKKARAGVLEPKGIVEIKFKKPQLLTTIENIP</sequence>
<protein>
    <submittedName>
        <fullName evidence="2">18646_t:CDS:1</fullName>
    </submittedName>
</protein>
<dbReference type="InterPro" id="IPR013537">
    <property type="entry name" value="AcCoA_COase_cen"/>
</dbReference>
<dbReference type="EMBL" id="CAMKVN010006641">
    <property type="protein sequence ID" value="CAI2190536.1"/>
    <property type="molecule type" value="Genomic_DNA"/>
</dbReference>
<dbReference type="Gene3D" id="3.90.226.10">
    <property type="entry name" value="2-enoyl-CoA Hydratase, Chain A, domain 1"/>
    <property type="match status" value="1"/>
</dbReference>
<dbReference type="PANTHER" id="PTHR45728">
    <property type="entry name" value="ACETYL-COA CARBOXYLASE, ISOFORM A"/>
    <property type="match status" value="1"/>
</dbReference>
<dbReference type="PANTHER" id="PTHR45728:SF3">
    <property type="entry name" value="ACETYL-COA CARBOXYLASE"/>
    <property type="match status" value="1"/>
</dbReference>
<dbReference type="OrthoDB" id="14612at2759"/>
<comment type="caution">
    <text evidence="2">The sequence shown here is derived from an EMBL/GenBank/DDBJ whole genome shotgun (WGS) entry which is preliminary data.</text>
</comment>
<dbReference type="GO" id="GO:0005524">
    <property type="term" value="F:ATP binding"/>
    <property type="evidence" value="ECO:0007669"/>
    <property type="project" value="InterPro"/>
</dbReference>
<proteinExistence type="predicted"/>
<dbReference type="InterPro" id="IPR029045">
    <property type="entry name" value="ClpP/crotonase-like_dom_sf"/>
</dbReference>
<evidence type="ECO:0000313" key="2">
    <source>
        <dbReference type="EMBL" id="CAI2190536.1"/>
    </source>
</evidence>